<evidence type="ECO:0000256" key="1">
    <source>
        <dbReference type="ARBA" id="ARBA00004651"/>
    </source>
</evidence>
<feature type="transmembrane region" description="Helical" evidence="8">
    <location>
        <begin position="222"/>
        <end position="241"/>
    </location>
</feature>
<dbReference type="Gene3D" id="1.20.1530.20">
    <property type="match status" value="1"/>
</dbReference>
<feature type="transmembrane region" description="Helical" evidence="8">
    <location>
        <begin position="146"/>
        <end position="169"/>
    </location>
</feature>
<gene>
    <name evidence="9" type="ordered locus">RPD_2628</name>
</gene>
<dbReference type="PANTHER" id="PTHR36838:SF3">
    <property type="entry name" value="TRANSPORTER AUXIN EFFLUX CARRIER EC FAMILY"/>
    <property type="match status" value="1"/>
</dbReference>
<feature type="transmembrane region" description="Helical" evidence="8">
    <location>
        <begin position="280"/>
        <end position="300"/>
    </location>
</feature>
<feature type="transmembrane region" description="Helical" evidence="8">
    <location>
        <begin position="190"/>
        <end position="210"/>
    </location>
</feature>
<evidence type="ECO:0000256" key="3">
    <source>
        <dbReference type="ARBA" id="ARBA00022448"/>
    </source>
</evidence>
<keyword evidence="6 8" id="KW-1133">Transmembrane helix</keyword>
<keyword evidence="5 8" id="KW-0812">Transmembrane</keyword>
<feature type="transmembrane region" description="Helical" evidence="8">
    <location>
        <begin position="21"/>
        <end position="43"/>
    </location>
</feature>
<feature type="transmembrane region" description="Helical" evidence="8">
    <location>
        <begin position="312"/>
        <end position="332"/>
    </location>
</feature>
<dbReference type="HOGENOM" id="CLU_056175_2_1_5"/>
<keyword evidence="3" id="KW-0813">Transport</keyword>
<organism evidence="9 10">
    <name type="scientific">Rhodopseudomonas palustris (strain BisB5)</name>
    <dbReference type="NCBI Taxonomy" id="316057"/>
    <lineage>
        <taxon>Bacteria</taxon>
        <taxon>Pseudomonadati</taxon>
        <taxon>Pseudomonadota</taxon>
        <taxon>Alphaproteobacteria</taxon>
        <taxon>Hyphomicrobiales</taxon>
        <taxon>Nitrobacteraceae</taxon>
        <taxon>Rhodopseudomonas</taxon>
    </lineage>
</organism>
<name>Q136Y2_RHOPS</name>
<evidence type="ECO:0000256" key="6">
    <source>
        <dbReference type="ARBA" id="ARBA00022989"/>
    </source>
</evidence>
<protein>
    <submittedName>
        <fullName evidence="9">Auxin Efflux Carrier</fullName>
    </submittedName>
</protein>
<dbReference type="eggNOG" id="COG0679">
    <property type="taxonomic scope" value="Bacteria"/>
</dbReference>
<dbReference type="KEGG" id="rpd:RPD_2628"/>
<evidence type="ECO:0000313" key="10">
    <source>
        <dbReference type="Proteomes" id="UP000001818"/>
    </source>
</evidence>
<evidence type="ECO:0000256" key="5">
    <source>
        <dbReference type="ARBA" id="ARBA00022692"/>
    </source>
</evidence>
<dbReference type="Proteomes" id="UP000001818">
    <property type="component" value="Chromosome"/>
</dbReference>
<evidence type="ECO:0000256" key="4">
    <source>
        <dbReference type="ARBA" id="ARBA00022475"/>
    </source>
</evidence>
<comment type="subcellular location">
    <subcellularLocation>
        <location evidence="1">Cell membrane</location>
        <topology evidence="1">Multi-pass membrane protein</topology>
    </subcellularLocation>
</comment>
<comment type="similarity">
    <text evidence="2">Belongs to the auxin efflux carrier (TC 2.A.69) family.</text>
</comment>
<keyword evidence="7 8" id="KW-0472">Membrane</keyword>
<feature type="transmembrane region" description="Helical" evidence="8">
    <location>
        <begin position="86"/>
        <end position="106"/>
    </location>
</feature>
<keyword evidence="4" id="KW-1003">Cell membrane</keyword>
<dbReference type="PANTHER" id="PTHR36838">
    <property type="entry name" value="AUXIN EFFLUX CARRIER FAMILY PROTEIN"/>
    <property type="match status" value="1"/>
</dbReference>
<feature type="transmembrane region" description="Helical" evidence="8">
    <location>
        <begin position="253"/>
        <end position="274"/>
    </location>
</feature>
<evidence type="ECO:0000313" key="9">
    <source>
        <dbReference type="EMBL" id="ABE39857.1"/>
    </source>
</evidence>
<dbReference type="InterPro" id="IPR004776">
    <property type="entry name" value="Mem_transp_PIN-like"/>
</dbReference>
<evidence type="ECO:0000256" key="7">
    <source>
        <dbReference type="ARBA" id="ARBA00023136"/>
    </source>
</evidence>
<proteinExistence type="inferred from homology"/>
<dbReference type="GO" id="GO:0055085">
    <property type="term" value="P:transmembrane transport"/>
    <property type="evidence" value="ECO:0007669"/>
    <property type="project" value="InterPro"/>
</dbReference>
<dbReference type="STRING" id="316057.RPD_2628"/>
<dbReference type="InterPro" id="IPR038770">
    <property type="entry name" value="Na+/solute_symporter_sf"/>
</dbReference>
<dbReference type="GO" id="GO:0005886">
    <property type="term" value="C:plasma membrane"/>
    <property type="evidence" value="ECO:0007669"/>
    <property type="project" value="UniProtKB-SubCell"/>
</dbReference>
<evidence type="ECO:0000256" key="2">
    <source>
        <dbReference type="ARBA" id="ARBA00010145"/>
    </source>
</evidence>
<feature type="transmembrane region" description="Helical" evidence="8">
    <location>
        <begin position="55"/>
        <end position="74"/>
    </location>
</feature>
<evidence type="ECO:0000256" key="8">
    <source>
        <dbReference type="SAM" id="Phobius"/>
    </source>
</evidence>
<sequence length="340" mass="36697">MARRRFPGYRSFFPDRRSLQRPLMIDILNLALPYFGLIFVGFACGRLKRLPENGLAWMNFFLLYVSLPALFFRIMSKTPFEELNNLPFVLATTLGTACAFFVSGLIGRAVGGLSLREATMASLAGGYGNIGYMGPGLALAVLGAKAAVPVALIFCFDSIFLFSIVPLAMALTSGERRPLLPTIVHVAREIVLHPLIVAAYCGAAAAALHLQLPVAVDSTLQFLQNAAAPVALFTLGVTVALRPFGRVPWEVPAIIGVKLLLHPLIVLGLMLAFGPFTLEWAATAVLMASLPPALNVFVIARQYNTWVEPASVAVLIGTFVSVVTLTTVMWLIRTGQMPLL</sequence>
<dbReference type="AlphaFoldDB" id="Q136Y2"/>
<dbReference type="EMBL" id="CP000283">
    <property type="protein sequence ID" value="ABE39857.1"/>
    <property type="molecule type" value="Genomic_DNA"/>
</dbReference>
<dbReference type="Pfam" id="PF03547">
    <property type="entry name" value="Mem_trans"/>
    <property type="match status" value="1"/>
</dbReference>
<reference evidence="9 10" key="1">
    <citation type="submission" date="2006-03" db="EMBL/GenBank/DDBJ databases">
        <title>Complete sequence of Rhodopseudomonas palustris BisB5.</title>
        <authorList>
            <consortium name="US DOE Joint Genome Institute"/>
            <person name="Copeland A."/>
            <person name="Lucas S."/>
            <person name="Lapidus A."/>
            <person name="Barry K."/>
            <person name="Detter J.C."/>
            <person name="Glavina del Rio T."/>
            <person name="Hammon N."/>
            <person name="Israni S."/>
            <person name="Dalin E."/>
            <person name="Tice H."/>
            <person name="Pitluck S."/>
            <person name="Chain P."/>
            <person name="Malfatti S."/>
            <person name="Shin M."/>
            <person name="Vergez L."/>
            <person name="Schmutz J."/>
            <person name="Larimer F."/>
            <person name="Land M."/>
            <person name="Hauser L."/>
            <person name="Pelletier D.A."/>
            <person name="Kyrpides N."/>
            <person name="Lykidis A."/>
            <person name="Oda Y."/>
            <person name="Harwood C.S."/>
            <person name="Richardson P."/>
        </authorList>
    </citation>
    <scope>NUCLEOTIDE SEQUENCE [LARGE SCALE GENOMIC DNA]</scope>
    <source>
        <strain evidence="9 10">BisB5</strain>
    </source>
</reference>
<accession>Q136Y2</accession>